<dbReference type="Proteomes" id="UP000016223">
    <property type="component" value="Chromosome 1"/>
</dbReference>
<proteinExistence type="predicted"/>
<accession>T1X576</accession>
<sequence length="247" mass="27097">MSLPPPPHRAREDRLVSYFRSGDAMRSRSVSGVVLSGAVDVPVPPARLTADWEREISSRLALEPGDVEPLPLARARARWPDYRHCVQAVSDWTRTLGLPEVLASSEVALMACRGARYHHDGAQYGGAAFCNLFLSEDKELDVHFPSTGQRIPLARGTVVIFDTGQPHAVIRRRSSGFDAADFAPGQDCTQVFLTWELPIEDAHVGRTLRIAFDIDAPTASQVDEEQVRMNGEPASVCPASGEWRRAG</sequence>
<reference evidence="1 2" key="1">
    <citation type="submission" date="2012-10" db="EMBL/GenBank/DDBJ databases">
        <title>Genome sequence of Variovorax paradoxus B4.</title>
        <authorList>
            <person name="Schuldes J."/>
            <person name="Brandt U."/>
            <person name="Hiessl S."/>
            <person name="Wuebbeler J.H."/>
            <person name="Thuermer A."/>
            <person name="Steinbuechel A."/>
            <person name="Daniel R."/>
        </authorList>
    </citation>
    <scope>NUCLEOTIDE SEQUENCE [LARGE SCALE GENOMIC DNA]</scope>
    <source>
        <strain evidence="1 2">B4</strain>
    </source>
</reference>
<name>T1X576_VARPD</name>
<gene>
    <name evidence="1" type="ORF">VAPA_1c09420</name>
</gene>
<protein>
    <submittedName>
        <fullName evidence="1">Uncharacterized protein</fullName>
    </submittedName>
</protein>
<dbReference type="OrthoDB" id="8633987at2"/>
<evidence type="ECO:0000313" key="2">
    <source>
        <dbReference type="Proteomes" id="UP000016223"/>
    </source>
</evidence>
<organism evidence="1 2">
    <name type="scientific">Variovorax paradoxus B4</name>
    <dbReference type="NCBI Taxonomy" id="1246301"/>
    <lineage>
        <taxon>Bacteria</taxon>
        <taxon>Pseudomonadati</taxon>
        <taxon>Pseudomonadota</taxon>
        <taxon>Betaproteobacteria</taxon>
        <taxon>Burkholderiales</taxon>
        <taxon>Comamonadaceae</taxon>
        <taxon>Variovorax</taxon>
    </lineage>
</organism>
<dbReference type="HOGENOM" id="CLU_1124155_0_0_4"/>
<dbReference type="PATRIC" id="fig|1246301.3.peg.961"/>
<dbReference type="RefSeq" id="WP_021005611.1">
    <property type="nucleotide sequence ID" value="NC_022247.1"/>
</dbReference>
<dbReference type="KEGG" id="vpd:VAPA_1c09420"/>
<evidence type="ECO:0000313" key="1">
    <source>
        <dbReference type="EMBL" id="AGU48062.1"/>
    </source>
</evidence>
<dbReference type="EMBL" id="CP003911">
    <property type="protein sequence ID" value="AGU48062.1"/>
    <property type="molecule type" value="Genomic_DNA"/>
</dbReference>
<dbReference type="AlphaFoldDB" id="T1X576"/>